<evidence type="ECO:0000256" key="3">
    <source>
        <dbReference type="SAM" id="Phobius"/>
    </source>
</evidence>
<keyword evidence="8" id="KW-1185">Reference proteome</keyword>
<dbReference type="Gene3D" id="2.60.40.10">
    <property type="entry name" value="Immunoglobulins"/>
    <property type="match status" value="2"/>
</dbReference>
<dbReference type="PROSITE" id="PS50835">
    <property type="entry name" value="IG_LIKE"/>
    <property type="match status" value="1"/>
</dbReference>
<sequence length="393" mass="43842">METTMQSVHHPSRLHPATIFPWLLTLHAILGIGEGTLAPRSSMVTSHMKMVDLGDGVTLECLPRGVQLPRGGQLVWVKEGKDLPRHSRILDSGDLWLNTTDPPDAGNYSCELDSAVDSRTISRTLLIVRSHPPAVVNLNVRPSSALATVTWSTEGNGNSPLLGFRIRYRPLPRPLEVLDEYDPDLWKSPSVLQHIPPLLRQVEVYHLEPNTTYLLQVEAWNRLGRSLPAEVQFTTHDDVAEIELENYILETGRLKVGNIAWGVAAALAALVFLFFTLFLIFLSKYLVHVWRVRRSAKHRAGIIERMGGLGTKGRKRPQNLAQTGIICNMSQCPPKQWTMKKMQAEIEMPVDTSETIELIPNIIVNPGFGGDENSNTQQAQLVNNNSIVRPESC</sequence>
<dbReference type="EMBL" id="CAJPEV010000264">
    <property type="protein sequence ID" value="CAG0883159.1"/>
    <property type="molecule type" value="Genomic_DNA"/>
</dbReference>
<dbReference type="Pfam" id="PF00041">
    <property type="entry name" value="fn3"/>
    <property type="match status" value="1"/>
</dbReference>
<dbReference type="AlphaFoldDB" id="A0A7R9A4D6"/>
<evidence type="ECO:0000313" key="8">
    <source>
        <dbReference type="Proteomes" id="UP000677054"/>
    </source>
</evidence>
<dbReference type="EMBL" id="LR899781">
    <property type="protein sequence ID" value="CAD7242417.1"/>
    <property type="molecule type" value="Genomic_DNA"/>
</dbReference>
<dbReference type="PANTHER" id="PTHR44170:SF6">
    <property type="entry name" value="CONTACTIN"/>
    <property type="match status" value="1"/>
</dbReference>
<dbReference type="GO" id="GO:0098609">
    <property type="term" value="P:cell-cell adhesion"/>
    <property type="evidence" value="ECO:0007669"/>
    <property type="project" value="TreeGrafter"/>
</dbReference>
<evidence type="ECO:0000256" key="1">
    <source>
        <dbReference type="ARBA" id="ARBA00022737"/>
    </source>
</evidence>
<dbReference type="InterPro" id="IPR003961">
    <property type="entry name" value="FN3_dom"/>
</dbReference>
<dbReference type="PANTHER" id="PTHR44170">
    <property type="entry name" value="PROTEIN SIDEKICK"/>
    <property type="match status" value="1"/>
</dbReference>
<accession>A0A7R9A4D6</accession>
<dbReference type="CDD" id="cd00063">
    <property type="entry name" value="FN3"/>
    <property type="match status" value="1"/>
</dbReference>
<evidence type="ECO:0000256" key="2">
    <source>
        <dbReference type="ARBA" id="ARBA00023157"/>
    </source>
</evidence>
<dbReference type="InterPro" id="IPR007110">
    <property type="entry name" value="Ig-like_dom"/>
</dbReference>
<keyword evidence="3" id="KW-0472">Membrane</keyword>
<feature type="domain" description="Fibronectin type-III" evidence="6">
    <location>
        <begin position="132"/>
        <end position="239"/>
    </location>
</feature>
<dbReference type="InterPro" id="IPR036179">
    <property type="entry name" value="Ig-like_dom_sf"/>
</dbReference>
<feature type="domain" description="Ig-like" evidence="5">
    <location>
        <begin position="39"/>
        <end position="122"/>
    </location>
</feature>
<keyword evidence="4" id="KW-0732">Signal</keyword>
<dbReference type="SUPFAM" id="SSF48726">
    <property type="entry name" value="Immunoglobulin"/>
    <property type="match status" value="1"/>
</dbReference>
<reference evidence="7" key="1">
    <citation type="submission" date="2020-11" db="EMBL/GenBank/DDBJ databases">
        <authorList>
            <person name="Tran Van P."/>
        </authorList>
    </citation>
    <scope>NUCLEOTIDE SEQUENCE</scope>
</reference>
<dbReference type="PROSITE" id="PS50853">
    <property type="entry name" value="FN3"/>
    <property type="match status" value="1"/>
</dbReference>
<keyword evidence="2" id="KW-1015">Disulfide bond</keyword>
<feature type="signal peptide" evidence="4">
    <location>
        <begin position="1"/>
        <end position="35"/>
    </location>
</feature>
<evidence type="ECO:0000259" key="6">
    <source>
        <dbReference type="PROSITE" id="PS50853"/>
    </source>
</evidence>
<keyword evidence="1" id="KW-0677">Repeat</keyword>
<evidence type="ECO:0000313" key="7">
    <source>
        <dbReference type="EMBL" id="CAD7242417.1"/>
    </source>
</evidence>
<dbReference type="SMART" id="SM00060">
    <property type="entry name" value="FN3"/>
    <property type="match status" value="1"/>
</dbReference>
<keyword evidence="3" id="KW-1133">Transmembrane helix</keyword>
<evidence type="ECO:0000259" key="5">
    <source>
        <dbReference type="PROSITE" id="PS50835"/>
    </source>
</evidence>
<organism evidence="7">
    <name type="scientific">Darwinula stevensoni</name>
    <dbReference type="NCBI Taxonomy" id="69355"/>
    <lineage>
        <taxon>Eukaryota</taxon>
        <taxon>Metazoa</taxon>
        <taxon>Ecdysozoa</taxon>
        <taxon>Arthropoda</taxon>
        <taxon>Crustacea</taxon>
        <taxon>Oligostraca</taxon>
        <taxon>Ostracoda</taxon>
        <taxon>Podocopa</taxon>
        <taxon>Podocopida</taxon>
        <taxon>Darwinulocopina</taxon>
        <taxon>Darwinuloidea</taxon>
        <taxon>Darwinulidae</taxon>
        <taxon>Darwinula</taxon>
    </lineage>
</organism>
<evidence type="ECO:0000256" key="4">
    <source>
        <dbReference type="SAM" id="SignalP"/>
    </source>
</evidence>
<gene>
    <name evidence="7" type="ORF">DSTB1V02_LOCUS2383</name>
</gene>
<keyword evidence="3" id="KW-0812">Transmembrane</keyword>
<dbReference type="GO" id="GO:0016020">
    <property type="term" value="C:membrane"/>
    <property type="evidence" value="ECO:0007669"/>
    <property type="project" value="UniProtKB-SubCell"/>
</dbReference>
<name>A0A7R9A4D6_9CRUS</name>
<dbReference type="OrthoDB" id="6266590at2759"/>
<dbReference type="InterPro" id="IPR036116">
    <property type="entry name" value="FN3_sf"/>
</dbReference>
<feature type="transmembrane region" description="Helical" evidence="3">
    <location>
        <begin position="259"/>
        <end position="287"/>
    </location>
</feature>
<feature type="chain" id="PRO_5036209672" evidence="4">
    <location>
        <begin position="36"/>
        <end position="393"/>
    </location>
</feature>
<dbReference type="SUPFAM" id="SSF49265">
    <property type="entry name" value="Fibronectin type III"/>
    <property type="match status" value="1"/>
</dbReference>
<protein>
    <submittedName>
        <fullName evidence="7">Uncharacterized protein</fullName>
    </submittedName>
</protein>
<dbReference type="Proteomes" id="UP000677054">
    <property type="component" value="Unassembled WGS sequence"/>
</dbReference>
<proteinExistence type="predicted"/>
<dbReference type="InterPro" id="IPR013783">
    <property type="entry name" value="Ig-like_fold"/>
</dbReference>